<dbReference type="Proteomes" id="UP000182888">
    <property type="component" value="Unassembled WGS sequence"/>
</dbReference>
<evidence type="ECO:0000313" key="1">
    <source>
        <dbReference type="EMBL" id="CDX62756.1"/>
    </source>
</evidence>
<evidence type="ECO:0000313" key="2">
    <source>
        <dbReference type="Proteomes" id="UP000182888"/>
    </source>
</evidence>
<proteinExistence type="predicted"/>
<dbReference type="EMBL" id="CCND01000050">
    <property type="protein sequence ID" value="CDX62756.1"/>
    <property type="molecule type" value="Genomic_DNA"/>
</dbReference>
<organism evidence="1 2">
    <name type="scientific">Mesorhizobium plurifarium</name>
    <dbReference type="NCBI Taxonomy" id="69974"/>
    <lineage>
        <taxon>Bacteria</taxon>
        <taxon>Pseudomonadati</taxon>
        <taxon>Pseudomonadota</taxon>
        <taxon>Alphaproteobacteria</taxon>
        <taxon>Hyphomicrobiales</taxon>
        <taxon>Phyllobacteriaceae</taxon>
        <taxon>Mesorhizobium</taxon>
    </lineage>
</organism>
<keyword evidence="1" id="KW-0527">Neuropeptide</keyword>
<sequence length="59" mass="6506">MWSGFRTTSCSISWFRAGFMPPDDRPALGQMGLTAARAILDWTGCRRFGGRSGRFGPAH</sequence>
<gene>
    <name evidence="1" type="ORF">MPL1032_70030</name>
</gene>
<accession>A0A0K2W6D0</accession>
<name>A0A0K2W6D0_MESPL</name>
<protein>
    <submittedName>
        <fullName evidence="1">Orexigenic neuropeptide QRFP</fullName>
    </submittedName>
</protein>
<dbReference type="GO" id="GO:0007218">
    <property type="term" value="P:neuropeptide signaling pathway"/>
    <property type="evidence" value="ECO:0007669"/>
    <property type="project" value="UniProtKB-KW"/>
</dbReference>
<reference evidence="2" key="1">
    <citation type="submission" date="2014-08" db="EMBL/GenBank/DDBJ databases">
        <authorList>
            <person name="Edwards T."/>
        </authorList>
    </citation>
    <scope>NUCLEOTIDE SEQUENCE [LARGE SCALE GENOMIC DNA]</scope>
</reference>
<dbReference type="AlphaFoldDB" id="A0A0K2W6D0"/>